<dbReference type="AlphaFoldDB" id="A0A645GVR6"/>
<reference evidence="2" key="1">
    <citation type="submission" date="2019-08" db="EMBL/GenBank/DDBJ databases">
        <authorList>
            <person name="Kucharzyk K."/>
            <person name="Murdoch R.W."/>
            <person name="Higgins S."/>
            <person name="Loffler F."/>
        </authorList>
    </citation>
    <scope>NUCLEOTIDE SEQUENCE</scope>
</reference>
<evidence type="ECO:0000313" key="2">
    <source>
        <dbReference type="EMBL" id="MPN29849.1"/>
    </source>
</evidence>
<gene>
    <name evidence="2" type="ORF">SDC9_177302</name>
</gene>
<dbReference type="EMBL" id="VSSQ01080724">
    <property type="protein sequence ID" value="MPN29849.1"/>
    <property type="molecule type" value="Genomic_DNA"/>
</dbReference>
<feature type="transmembrane region" description="Helical" evidence="1">
    <location>
        <begin position="7"/>
        <end position="30"/>
    </location>
</feature>
<name>A0A645GVR6_9ZZZZ</name>
<accession>A0A645GVR6</accession>
<sequence length="76" mass="8566">MIKISRALIVNITFIILFDGVIVYAVTFVGCAPEDDLHRREHVYGFAVAEYADGEFAPVDVFFNEHITTVKRGVTF</sequence>
<protein>
    <submittedName>
        <fullName evidence="2">Uncharacterized protein</fullName>
    </submittedName>
</protein>
<keyword evidence="1" id="KW-0472">Membrane</keyword>
<proteinExistence type="predicted"/>
<keyword evidence="1" id="KW-0812">Transmembrane</keyword>
<keyword evidence="1" id="KW-1133">Transmembrane helix</keyword>
<evidence type="ECO:0000256" key="1">
    <source>
        <dbReference type="SAM" id="Phobius"/>
    </source>
</evidence>
<dbReference type="PROSITE" id="PS51257">
    <property type="entry name" value="PROKAR_LIPOPROTEIN"/>
    <property type="match status" value="1"/>
</dbReference>
<organism evidence="2">
    <name type="scientific">bioreactor metagenome</name>
    <dbReference type="NCBI Taxonomy" id="1076179"/>
    <lineage>
        <taxon>unclassified sequences</taxon>
        <taxon>metagenomes</taxon>
        <taxon>ecological metagenomes</taxon>
    </lineage>
</organism>
<comment type="caution">
    <text evidence="2">The sequence shown here is derived from an EMBL/GenBank/DDBJ whole genome shotgun (WGS) entry which is preliminary data.</text>
</comment>